<dbReference type="GO" id="GO:0004125">
    <property type="term" value="F:L-seryl-tRNA(Sec) selenium transferase activity"/>
    <property type="evidence" value="ECO:0007669"/>
    <property type="project" value="TreeGrafter"/>
</dbReference>
<dbReference type="Gene3D" id="3.40.640.10">
    <property type="entry name" value="Type I PLP-dependent aspartate aminotransferase-like (Major domain)"/>
    <property type="match status" value="1"/>
</dbReference>
<feature type="region of interest" description="Disordered" evidence="3">
    <location>
        <begin position="1"/>
        <end position="23"/>
    </location>
</feature>
<evidence type="ECO:0000313" key="5">
    <source>
        <dbReference type="EMBL" id="CCJ54699.1"/>
    </source>
</evidence>
<comment type="cofactor">
    <cofactor evidence="1">
        <name>pyridoxal 5'-phosphate</name>
        <dbReference type="ChEBI" id="CHEBI:597326"/>
    </cofactor>
</comment>
<dbReference type="PANTHER" id="PTHR32328:SF0">
    <property type="entry name" value="L-SERYL-TRNA(SEC) SELENIUM TRANSFERASE"/>
    <property type="match status" value="1"/>
</dbReference>
<dbReference type="KEGG" id="bbh:BN112_2782"/>
<evidence type="ECO:0000259" key="4">
    <source>
        <dbReference type="Pfam" id="PF00155"/>
    </source>
</evidence>
<dbReference type="GO" id="GO:0030170">
    <property type="term" value="F:pyridoxal phosphate binding"/>
    <property type="evidence" value="ECO:0007669"/>
    <property type="project" value="InterPro"/>
</dbReference>
<reference evidence="5 6" key="1">
    <citation type="journal article" date="2012" name="BMC Genomics">
        <title>Comparative genomics of the classical Bordetella subspecies: the evolution and exchange of virulence-associated diversity amongst closely related pathogens.</title>
        <authorList>
            <person name="Park J."/>
            <person name="Zhang Y."/>
            <person name="Buboltz A.M."/>
            <person name="Zhang X."/>
            <person name="Schuster S.C."/>
            <person name="Ahuja U."/>
            <person name="Liu M."/>
            <person name="Miller J.F."/>
            <person name="Sebaihia M."/>
            <person name="Bentley S.D."/>
            <person name="Parkhill J."/>
            <person name="Harvill E.T."/>
        </authorList>
    </citation>
    <scope>NUCLEOTIDE SEQUENCE [LARGE SCALE GENOMIC DNA]</scope>
    <source>
        <strain evidence="5 6">253</strain>
    </source>
</reference>
<dbReference type="Proteomes" id="UP000007564">
    <property type="component" value="Chromosome"/>
</dbReference>
<keyword evidence="2" id="KW-0663">Pyridoxal phosphate</keyword>
<dbReference type="InterPro" id="IPR004839">
    <property type="entry name" value="Aminotransferase_I/II_large"/>
</dbReference>
<accession>A0A0C6P9E8</accession>
<evidence type="ECO:0000256" key="3">
    <source>
        <dbReference type="SAM" id="MobiDB-lite"/>
    </source>
</evidence>
<dbReference type="InterPro" id="IPR015424">
    <property type="entry name" value="PyrdxlP-dep_Trfase"/>
</dbReference>
<organism evidence="5 6">
    <name type="scientific">Bordetella bronchiseptica 253</name>
    <dbReference type="NCBI Taxonomy" id="568707"/>
    <lineage>
        <taxon>Bacteria</taxon>
        <taxon>Pseudomonadati</taxon>
        <taxon>Pseudomonadota</taxon>
        <taxon>Betaproteobacteria</taxon>
        <taxon>Burkholderiales</taxon>
        <taxon>Alcaligenaceae</taxon>
        <taxon>Bordetella</taxon>
    </lineage>
</organism>
<keyword evidence="5" id="KW-0808">Transferase</keyword>
<evidence type="ECO:0000256" key="1">
    <source>
        <dbReference type="ARBA" id="ARBA00001933"/>
    </source>
</evidence>
<dbReference type="Gene3D" id="3.90.1150.70">
    <property type="match status" value="1"/>
</dbReference>
<dbReference type="PANTHER" id="PTHR32328">
    <property type="entry name" value="L-SERYL-TRNA(SEC) SELENIUM TRANSFERASE"/>
    <property type="match status" value="1"/>
</dbReference>
<evidence type="ECO:0000256" key="2">
    <source>
        <dbReference type="ARBA" id="ARBA00022898"/>
    </source>
</evidence>
<proteinExistence type="predicted"/>
<protein>
    <submittedName>
        <fullName evidence="5">Selenocysteine synthase [seryl-trnaser selenium transferase] protein</fullName>
    </submittedName>
</protein>
<dbReference type="Pfam" id="PF00155">
    <property type="entry name" value="Aminotran_1_2"/>
    <property type="match status" value="1"/>
</dbReference>
<feature type="domain" description="Aminotransferase class I/classII large" evidence="4">
    <location>
        <begin position="121"/>
        <end position="303"/>
    </location>
</feature>
<dbReference type="SUPFAM" id="SSF53383">
    <property type="entry name" value="PLP-dependent transferases"/>
    <property type="match status" value="1"/>
</dbReference>
<dbReference type="InterPro" id="IPR015421">
    <property type="entry name" value="PyrdxlP-dep_Trfase_major"/>
</dbReference>
<sequence length="436" mass="46082">MDWQRMETTKGTNARTDRFGNPVDPTVGYARGKILKSSVEERQRLVHAQRIATGRLQRQGRDSIAIFTGNLRTFPMQAERMPVVCDEWTGPGLVDEAFQEAAVRHVGGTRPLHTATLLNRTSGGLIAAIGALCQGRPVVSAVPAASKSHASVPRGSYAARVELVESDSVEGLGQAVAAHEPALVLITTVSSNLDRLPEADIVAMLDIARQGGAVVLMDDAYGARIRPILHGGAHALALGADLVITNCDKAGMVGPRAGLLAGRDALVQRVAAKAAEFGSEARSPIIAAVTQSLQMFDPAWLREEAAMGEQLTVLFERKFGRRRVLRSDLGPIIVEDDLVEMALERAGLTAADTSLVPAEVTSALGAILLRDHGVLTTNTHGQPGAKVSLRLRPTPEGVARVGGLATVVQAVERSLGTLAAMMKNPDAVASLVIGKE</sequence>
<evidence type="ECO:0000313" key="6">
    <source>
        <dbReference type="Proteomes" id="UP000007564"/>
    </source>
</evidence>
<dbReference type="AlphaFoldDB" id="A0A0C6P9E8"/>
<dbReference type="OrthoDB" id="9055271at2"/>
<dbReference type="HOGENOM" id="CLU_055443_0_0_4"/>
<gene>
    <name evidence="5" type="primary">selA</name>
    <name evidence="5" type="ORF">BN112_2782</name>
</gene>
<dbReference type="EMBL" id="HE965806">
    <property type="protein sequence ID" value="CCJ54699.1"/>
    <property type="molecule type" value="Genomic_DNA"/>
</dbReference>
<name>A0A0C6P9E8_BORBO</name>